<evidence type="ECO:0000259" key="3">
    <source>
        <dbReference type="Pfam" id="PF00589"/>
    </source>
</evidence>
<comment type="caution">
    <text evidence="4">The sequence shown here is derived from an EMBL/GenBank/DDBJ whole genome shotgun (WGS) entry which is preliminary data.</text>
</comment>
<evidence type="ECO:0000313" key="4">
    <source>
        <dbReference type="EMBL" id="RSM85217.1"/>
    </source>
</evidence>
<dbReference type="InterPro" id="IPR011010">
    <property type="entry name" value="DNA_brk_join_enz"/>
</dbReference>
<dbReference type="Proteomes" id="UP000287547">
    <property type="component" value="Unassembled WGS sequence"/>
</dbReference>
<accession>A0A428ZAW1</accession>
<evidence type="ECO:0000256" key="1">
    <source>
        <dbReference type="ARBA" id="ARBA00023172"/>
    </source>
</evidence>
<dbReference type="AlphaFoldDB" id="A0A428ZAW1"/>
<dbReference type="Pfam" id="PF00589">
    <property type="entry name" value="Phage_integrase"/>
    <property type="match status" value="1"/>
</dbReference>
<gene>
    <name evidence="4" type="ORF">DMH04_18130</name>
</gene>
<feature type="domain" description="Tyr recombinase" evidence="3">
    <location>
        <begin position="70"/>
        <end position="193"/>
    </location>
</feature>
<dbReference type="OrthoDB" id="4529782at2"/>
<name>A0A428ZAW1_KIBAR</name>
<dbReference type="EMBL" id="QHKI01000013">
    <property type="protein sequence ID" value="RSM85217.1"/>
    <property type="molecule type" value="Genomic_DNA"/>
</dbReference>
<dbReference type="Gene3D" id="1.10.443.10">
    <property type="entry name" value="Intergrase catalytic core"/>
    <property type="match status" value="1"/>
</dbReference>
<dbReference type="InterPro" id="IPR013762">
    <property type="entry name" value="Integrase-like_cat_sf"/>
</dbReference>
<evidence type="ECO:0000313" key="5">
    <source>
        <dbReference type="Proteomes" id="UP000287547"/>
    </source>
</evidence>
<dbReference type="InterPro" id="IPR002104">
    <property type="entry name" value="Integrase_catalytic"/>
</dbReference>
<dbReference type="SUPFAM" id="SSF56349">
    <property type="entry name" value="DNA breaking-rejoining enzymes"/>
    <property type="match status" value="1"/>
</dbReference>
<sequence>MPVDLQPPRAREQYPRSGPSRHRDSAGVGWAPAAHATAQWTRHTHFDDDCIVIDPDIGALHALHDVGSSMYLGPSKTAESIRTISLPPFLIQLLRWLLDSHDHPHVFVTTDGQLLRRSNFARRAMRPAADGNLHRKRPPVWVHPVVPGLTFHQLRHSHKTWLIADGIPEVAQALRLGHIVEDEVKRVYSHVAPEVGIRLLNGLETRWTKAVTTILEAANTRATTHRPEMLELLPSLTLTAA</sequence>
<dbReference type="GO" id="GO:0006310">
    <property type="term" value="P:DNA recombination"/>
    <property type="evidence" value="ECO:0007669"/>
    <property type="project" value="UniProtKB-KW"/>
</dbReference>
<proteinExistence type="predicted"/>
<dbReference type="GO" id="GO:0015074">
    <property type="term" value="P:DNA integration"/>
    <property type="evidence" value="ECO:0007669"/>
    <property type="project" value="InterPro"/>
</dbReference>
<reference evidence="4 5" key="1">
    <citation type="submission" date="2018-05" db="EMBL/GenBank/DDBJ databases">
        <title>Evolution of GPA BGCs.</title>
        <authorList>
            <person name="Waglechner N."/>
            <person name="Wright G.D."/>
        </authorList>
    </citation>
    <scope>NUCLEOTIDE SEQUENCE [LARGE SCALE GENOMIC DNA]</scope>
    <source>
        <strain evidence="4 5">A82846</strain>
    </source>
</reference>
<dbReference type="GO" id="GO:0003677">
    <property type="term" value="F:DNA binding"/>
    <property type="evidence" value="ECO:0007669"/>
    <property type="project" value="InterPro"/>
</dbReference>
<protein>
    <recommendedName>
        <fullName evidence="3">Tyr recombinase domain-containing protein</fullName>
    </recommendedName>
</protein>
<keyword evidence="1" id="KW-0233">DNA recombination</keyword>
<feature type="region of interest" description="Disordered" evidence="2">
    <location>
        <begin position="1"/>
        <end position="27"/>
    </location>
</feature>
<evidence type="ECO:0000256" key="2">
    <source>
        <dbReference type="SAM" id="MobiDB-lite"/>
    </source>
</evidence>
<organism evidence="4 5">
    <name type="scientific">Kibdelosporangium aridum</name>
    <dbReference type="NCBI Taxonomy" id="2030"/>
    <lineage>
        <taxon>Bacteria</taxon>
        <taxon>Bacillati</taxon>
        <taxon>Actinomycetota</taxon>
        <taxon>Actinomycetes</taxon>
        <taxon>Pseudonocardiales</taxon>
        <taxon>Pseudonocardiaceae</taxon>
        <taxon>Kibdelosporangium</taxon>
    </lineage>
</organism>